<feature type="domain" description="Luciferase-like" evidence="1">
    <location>
        <begin position="14"/>
        <end position="123"/>
    </location>
</feature>
<dbReference type="RefSeq" id="WP_182704402.1">
    <property type="nucleotide sequence ID" value="NZ_JACJII010000001.1"/>
</dbReference>
<reference evidence="2 3" key="1">
    <citation type="submission" date="2020-08" db="EMBL/GenBank/DDBJ databases">
        <title>Sequencing the genomes of 1000 actinobacteria strains.</title>
        <authorList>
            <person name="Klenk H.-P."/>
        </authorList>
    </citation>
    <scope>NUCLEOTIDE SEQUENCE [LARGE SCALE GENOMIC DNA]</scope>
    <source>
        <strain evidence="2 3">DSM 45823</strain>
    </source>
</reference>
<name>A0A7W3R781_9ACTN</name>
<organism evidence="2 3">
    <name type="scientific">Thermomonospora cellulosilytica</name>
    <dbReference type="NCBI Taxonomy" id="1411118"/>
    <lineage>
        <taxon>Bacteria</taxon>
        <taxon>Bacillati</taxon>
        <taxon>Actinomycetota</taxon>
        <taxon>Actinomycetes</taxon>
        <taxon>Streptosporangiales</taxon>
        <taxon>Thermomonosporaceae</taxon>
        <taxon>Thermomonospora</taxon>
    </lineage>
</organism>
<dbReference type="InterPro" id="IPR019922">
    <property type="entry name" value="Lucif-like_OxRdatse_MSMEG_4141"/>
</dbReference>
<dbReference type="AlphaFoldDB" id="A0A7W3R781"/>
<dbReference type="SUPFAM" id="SSF51679">
    <property type="entry name" value="Bacterial luciferase-like"/>
    <property type="match status" value="1"/>
</dbReference>
<dbReference type="Pfam" id="PF00296">
    <property type="entry name" value="Bac_luciferase"/>
    <property type="match status" value="1"/>
</dbReference>
<dbReference type="PANTHER" id="PTHR30137:SF18">
    <property type="entry name" value="CONSERVED PROTEIN"/>
    <property type="match status" value="1"/>
</dbReference>
<dbReference type="EMBL" id="JACJII010000001">
    <property type="protein sequence ID" value="MBA9002341.1"/>
    <property type="molecule type" value="Genomic_DNA"/>
</dbReference>
<evidence type="ECO:0000313" key="2">
    <source>
        <dbReference type="EMBL" id="MBA9002341.1"/>
    </source>
</evidence>
<accession>A0A7W3R781</accession>
<dbReference type="InterPro" id="IPR036661">
    <property type="entry name" value="Luciferase-like_sf"/>
</dbReference>
<sequence length="282" mass="30673">MELGRVGIWNVGLRSEDPAARGEILEAAAELEELGYGAIWLGASPGVGHARPLIEATSRIVVATGILSIWDHPAAEVAAEHLALTKDHPGRFLLGLGVSHGALVGERYRRPYTAMTEYLDALDEGGVPKEERVLAALGPKMLAASRDRAAGAHPYFITVEHTRRAREILGDGPLLAPEVKVVLDEDRENARRIAREHYGGYARLPNYSNNLERLGFTDEDLRDGGSDRLIDACFAIGGLEAVRARIAEHHAAGADHVVLQVVTENPAALTRREWREIAQVID</sequence>
<gene>
    <name evidence="2" type="ORF">HNR21_001223</name>
</gene>
<dbReference type="InterPro" id="IPR050766">
    <property type="entry name" value="Bact_Lucif_Oxidored"/>
</dbReference>
<dbReference type="NCBIfam" id="TIGR03620">
    <property type="entry name" value="F420_MSMEG_4141"/>
    <property type="match status" value="1"/>
</dbReference>
<evidence type="ECO:0000313" key="3">
    <source>
        <dbReference type="Proteomes" id="UP000539313"/>
    </source>
</evidence>
<proteinExistence type="predicted"/>
<protein>
    <submittedName>
        <fullName evidence="2">Putative F420-dependent oxidoreductase</fullName>
    </submittedName>
</protein>
<dbReference type="Gene3D" id="3.20.20.30">
    <property type="entry name" value="Luciferase-like domain"/>
    <property type="match status" value="2"/>
</dbReference>
<dbReference type="InterPro" id="IPR011251">
    <property type="entry name" value="Luciferase-like_dom"/>
</dbReference>
<dbReference type="PANTHER" id="PTHR30137">
    <property type="entry name" value="LUCIFERASE-LIKE MONOOXYGENASE"/>
    <property type="match status" value="1"/>
</dbReference>
<evidence type="ECO:0000259" key="1">
    <source>
        <dbReference type="Pfam" id="PF00296"/>
    </source>
</evidence>
<dbReference type="Proteomes" id="UP000539313">
    <property type="component" value="Unassembled WGS sequence"/>
</dbReference>
<dbReference type="GO" id="GO:0005829">
    <property type="term" value="C:cytosol"/>
    <property type="evidence" value="ECO:0007669"/>
    <property type="project" value="TreeGrafter"/>
</dbReference>
<keyword evidence="3" id="KW-1185">Reference proteome</keyword>
<dbReference type="GO" id="GO:0016705">
    <property type="term" value="F:oxidoreductase activity, acting on paired donors, with incorporation or reduction of molecular oxygen"/>
    <property type="evidence" value="ECO:0007669"/>
    <property type="project" value="InterPro"/>
</dbReference>
<comment type="caution">
    <text evidence="2">The sequence shown here is derived from an EMBL/GenBank/DDBJ whole genome shotgun (WGS) entry which is preliminary data.</text>
</comment>